<keyword evidence="7" id="KW-1185">Reference proteome</keyword>
<feature type="domain" description="ATPase AAA-type core" evidence="3">
    <location>
        <begin position="491"/>
        <end position="607"/>
    </location>
</feature>
<feature type="transmembrane region" description="Helical" evidence="2">
    <location>
        <begin position="202"/>
        <end position="222"/>
    </location>
</feature>
<keyword evidence="2" id="KW-0812">Transmembrane</keyword>
<evidence type="ECO:0000256" key="1">
    <source>
        <dbReference type="SAM" id="MobiDB-lite"/>
    </source>
</evidence>
<accession>A0A507R100</accession>
<evidence type="ECO:0000259" key="4">
    <source>
        <dbReference type="Pfam" id="PF22942"/>
    </source>
</evidence>
<dbReference type="SUPFAM" id="SSF52540">
    <property type="entry name" value="P-loop containing nucleoside triphosphate hydrolases"/>
    <property type="match status" value="1"/>
</dbReference>
<feature type="transmembrane region" description="Helical" evidence="2">
    <location>
        <begin position="171"/>
        <end position="190"/>
    </location>
</feature>
<evidence type="ECO:0000256" key="2">
    <source>
        <dbReference type="SAM" id="Phobius"/>
    </source>
</evidence>
<evidence type="ECO:0000259" key="5">
    <source>
        <dbReference type="Pfam" id="PF24800"/>
    </source>
</evidence>
<proteinExistence type="predicted"/>
<dbReference type="AlphaFoldDB" id="A0A507R100"/>
<dbReference type="Proteomes" id="UP000319663">
    <property type="component" value="Unassembled WGS sequence"/>
</dbReference>
<dbReference type="Pfam" id="PF22942">
    <property type="entry name" value="DUF7025"/>
    <property type="match status" value="1"/>
</dbReference>
<dbReference type="GO" id="GO:0016887">
    <property type="term" value="F:ATP hydrolysis activity"/>
    <property type="evidence" value="ECO:0007669"/>
    <property type="project" value="InterPro"/>
</dbReference>
<gene>
    <name evidence="6" type="ORF">MPDQ_001445</name>
</gene>
<evidence type="ECO:0000259" key="3">
    <source>
        <dbReference type="Pfam" id="PF00004"/>
    </source>
</evidence>
<dbReference type="Pfam" id="PF00004">
    <property type="entry name" value="AAA"/>
    <property type="match status" value="1"/>
</dbReference>
<dbReference type="EMBL" id="VIFY01000014">
    <property type="protein sequence ID" value="TQB75845.1"/>
    <property type="molecule type" value="Genomic_DNA"/>
</dbReference>
<dbReference type="InterPro" id="IPR054289">
    <property type="entry name" value="DUF7025"/>
</dbReference>
<dbReference type="PANTHER" id="PTHR46411:SF3">
    <property type="entry name" value="AAA+ ATPASE DOMAIN-CONTAINING PROTEIN"/>
    <property type="match status" value="1"/>
</dbReference>
<feature type="domain" description="DUF7702" evidence="5">
    <location>
        <begin position="3"/>
        <end position="99"/>
    </location>
</feature>
<evidence type="ECO:0000313" key="7">
    <source>
        <dbReference type="Proteomes" id="UP000319663"/>
    </source>
</evidence>
<feature type="domain" description="DUF7025" evidence="4">
    <location>
        <begin position="283"/>
        <end position="353"/>
    </location>
</feature>
<comment type="caution">
    <text evidence="6">The sequence shown here is derived from an EMBL/GenBank/DDBJ whole genome shotgun (WGS) entry which is preliminary data.</text>
</comment>
<keyword evidence="2" id="KW-0472">Membrane</keyword>
<dbReference type="STRING" id="5098.A0A507R100"/>
<feature type="domain" description="DUF7702" evidence="5">
    <location>
        <begin position="129"/>
        <end position="223"/>
    </location>
</feature>
<dbReference type="CDD" id="cd12148">
    <property type="entry name" value="fungal_TF_MHR"/>
    <property type="match status" value="1"/>
</dbReference>
<dbReference type="Pfam" id="PF24800">
    <property type="entry name" value="DUF7702"/>
    <property type="match status" value="2"/>
</dbReference>
<dbReference type="Gene3D" id="3.40.50.300">
    <property type="entry name" value="P-loop containing nucleotide triphosphate hydrolases"/>
    <property type="match status" value="1"/>
</dbReference>
<reference evidence="6 7" key="1">
    <citation type="submission" date="2019-06" db="EMBL/GenBank/DDBJ databases">
        <title>Wine fermentation using esterase from Monascus purpureus.</title>
        <authorList>
            <person name="Geng C."/>
            <person name="Zhang Y."/>
        </authorList>
    </citation>
    <scope>NUCLEOTIDE SEQUENCE [LARGE SCALE GENOMIC DNA]</scope>
    <source>
        <strain evidence="6">HQ1</strain>
    </source>
</reference>
<sequence length="825" mass="92459">MIAEREKLAIAQLVIYIPIFILAASIVIRLGFHRTQGWIYLNIFSAVRIVGSVFEVLRQHIPMNISYTTAARILQSVGLPPLILASLGLLRRVIDQTSDRALFSLDSADGIGIEGIERPNSNGLSGRSLFLWLLQVPVVVGMAICVIGGVYAAFSNPSDQSKGLQLSKTGFIIFLAIFGILALLVLGNMGEFGRASQEDRRILMALIMALPLLGVHLVWSAFGRRKVEISSIVVRSEPLKKFLADVMEGYTGLTLTLKRIEFQKPLKPFVHRWENFSKAREHILAVLKGHQCGFTFSSSGIHPRRKNFEITAEYIDFDGDRFGTISTSNLNIPPFEGTSPITSLPVFPLVYHSDQDTVRRELIARGKLWKGLKGYHYRQYEGVGITNFMSREVQFSVNSRIIVDADASKHSIRTTYFQFAVKYSLNDKRWLEFFVDGVKDITWNTNAFDSLVLPRTQQGLKELILAFAKAHSKETDSFDDVVRGRGRGVIILLSGPRGWERLTAESVAEVMKVPLYMLSAGELGKKASTIEDRLKDVLSMIPKWGAVLLIDEADVFMETRNGTDLQRNELVSIFLVLPGHPPILFLASNRAEHIDRAFESRIDVSLRYPDLDETSRRQIWSRFIESAKGRSFSDEVDILWRTLWKSFCLVLSAANVPWHDAVGSSSGPPGTAHGNERTPDEKPLVVLPQLSSEATVMLEFLLLGRQSILNRAGRTSVDHDTRGGDCASLKVPGLWDLAVPLETARRLLAFHEENLARMHNAVHMPTFRQEFESALIAGSPCDQQWQTLYYAILCVVFRLDPICGLASVSSRFRSRLLITQMKKIC</sequence>
<dbReference type="InterPro" id="IPR003959">
    <property type="entry name" value="ATPase_AAA_core"/>
</dbReference>
<feature type="transmembrane region" description="Helical" evidence="2">
    <location>
        <begin position="129"/>
        <end position="151"/>
    </location>
</feature>
<evidence type="ECO:0000313" key="6">
    <source>
        <dbReference type="EMBL" id="TQB75845.1"/>
    </source>
</evidence>
<name>A0A507R100_MONPU</name>
<feature type="transmembrane region" description="Helical" evidence="2">
    <location>
        <begin position="12"/>
        <end position="32"/>
    </location>
</feature>
<dbReference type="InterPro" id="IPR056119">
    <property type="entry name" value="DUF7702"/>
</dbReference>
<dbReference type="PANTHER" id="PTHR46411">
    <property type="entry name" value="FAMILY ATPASE, PUTATIVE-RELATED"/>
    <property type="match status" value="1"/>
</dbReference>
<keyword evidence="2" id="KW-1133">Transmembrane helix</keyword>
<protein>
    <submittedName>
        <fullName evidence="6">Uncharacterized protein</fullName>
    </submittedName>
</protein>
<dbReference type="GO" id="GO:0005524">
    <property type="term" value="F:ATP binding"/>
    <property type="evidence" value="ECO:0007669"/>
    <property type="project" value="InterPro"/>
</dbReference>
<feature type="region of interest" description="Disordered" evidence="1">
    <location>
        <begin position="662"/>
        <end position="681"/>
    </location>
</feature>
<feature type="transmembrane region" description="Helical" evidence="2">
    <location>
        <begin position="38"/>
        <end position="57"/>
    </location>
</feature>
<organism evidence="6 7">
    <name type="scientific">Monascus purpureus</name>
    <name type="common">Red mold</name>
    <name type="synonym">Monascus anka</name>
    <dbReference type="NCBI Taxonomy" id="5098"/>
    <lineage>
        <taxon>Eukaryota</taxon>
        <taxon>Fungi</taxon>
        <taxon>Dikarya</taxon>
        <taxon>Ascomycota</taxon>
        <taxon>Pezizomycotina</taxon>
        <taxon>Eurotiomycetes</taxon>
        <taxon>Eurotiomycetidae</taxon>
        <taxon>Eurotiales</taxon>
        <taxon>Aspergillaceae</taxon>
        <taxon>Monascus</taxon>
    </lineage>
</organism>
<dbReference type="InterPro" id="IPR027417">
    <property type="entry name" value="P-loop_NTPase"/>
</dbReference>